<comment type="caution">
    <text evidence="3">The sequence shown here is derived from an EMBL/GenBank/DDBJ whole genome shotgun (WGS) entry which is preliminary data.</text>
</comment>
<keyword evidence="4" id="KW-1185">Reference proteome</keyword>
<sequence length="258" mass="27010">MSSPSELGEPSWRPAIGQPAAVYSPYREAYGGPGHDYHYPDTLNNTSAGVAAGQNATEASRMGFNNSTNDGTAAHETGSSLRPDTANTKEIVIPENFYEPYREAPWYRRISRVAWLITTLTTLGIIAVLLAILGAMGYLSALCAPPTVFLTNITWTGPDGANSNTTFPAGMRSAEACCARCAGGRTPGCVSWMFRASAPYTPCVHVSVIGGGGADDGVKSDACPMGDVGATIFKQELEMQGFTAGLGPCGGEVVVKSE</sequence>
<evidence type="ECO:0000313" key="4">
    <source>
        <dbReference type="Proteomes" id="UP001304895"/>
    </source>
</evidence>
<keyword evidence="2" id="KW-1133">Transmembrane helix</keyword>
<evidence type="ECO:0000256" key="1">
    <source>
        <dbReference type="SAM" id="MobiDB-lite"/>
    </source>
</evidence>
<dbReference type="EMBL" id="MU853403">
    <property type="protein sequence ID" value="KAK4136876.1"/>
    <property type="molecule type" value="Genomic_DNA"/>
</dbReference>
<reference evidence="3" key="1">
    <citation type="journal article" date="2023" name="Mol. Phylogenet. Evol.">
        <title>Genome-scale phylogeny and comparative genomics of the fungal order Sordariales.</title>
        <authorList>
            <person name="Hensen N."/>
            <person name="Bonometti L."/>
            <person name="Westerberg I."/>
            <person name="Brannstrom I.O."/>
            <person name="Guillou S."/>
            <person name="Cros-Aarteil S."/>
            <person name="Calhoun S."/>
            <person name="Haridas S."/>
            <person name="Kuo A."/>
            <person name="Mondo S."/>
            <person name="Pangilinan J."/>
            <person name="Riley R."/>
            <person name="LaButti K."/>
            <person name="Andreopoulos B."/>
            <person name="Lipzen A."/>
            <person name="Chen C."/>
            <person name="Yan M."/>
            <person name="Daum C."/>
            <person name="Ng V."/>
            <person name="Clum A."/>
            <person name="Steindorff A."/>
            <person name="Ohm R.A."/>
            <person name="Martin F."/>
            <person name="Silar P."/>
            <person name="Natvig D.O."/>
            <person name="Lalanne C."/>
            <person name="Gautier V."/>
            <person name="Ament-Velasquez S.L."/>
            <person name="Kruys A."/>
            <person name="Hutchinson M.I."/>
            <person name="Powell A.J."/>
            <person name="Barry K."/>
            <person name="Miller A.N."/>
            <person name="Grigoriev I.V."/>
            <person name="Debuchy R."/>
            <person name="Gladieux P."/>
            <person name="Hiltunen Thoren M."/>
            <person name="Johannesson H."/>
        </authorList>
    </citation>
    <scope>NUCLEOTIDE SEQUENCE</scope>
    <source>
        <strain evidence="3">CBS 123565</strain>
    </source>
</reference>
<feature type="region of interest" description="Disordered" evidence="1">
    <location>
        <begin position="61"/>
        <end position="86"/>
    </location>
</feature>
<gene>
    <name evidence="3" type="ORF">BT67DRAFT_454591</name>
</gene>
<dbReference type="AlphaFoldDB" id="A0AAN6US45"/>
<keyword evidence="2" id="KW-0812">Transmembrane</keyword>
<proteinExistence type="predicted"/>
<protein>
    <submittedName>
        <fullName evidence="3">Uncharacterized protein</fullName>
    </submittedName>
</protein>
<reference evidence="3" key="2">
    <citation type="submission" date="2023-05" db="EMBL/GenBank/DDBJ databases">
        <authorList>
            <consortium name="Lawrence Berkeley National Laboratory"/>
            <person name="Steindorff A."/>
            <person name="Hensen N."/>
            <person name="Bonometti L."/>
            <person name="Westerberg I."/>
            <person name="Brannstrom I.O."/>
            <person name="Guillou S."/>
            <person name="Cros-Aarteil S."/>
            <person name="Calhoun S."/>
            <person name="Haridas S."/>
            <person name="Kuo A."/>
            <person name="Mondo S."/>
            <person name="Pangilinan J."/>
            <person name="Riley R."/>
            <person name="Labutti K."/>
            <person name="Andreopoulos B."/>
            <person name="Lipzen A."/>
            <person name="Chen C."/>
            <person name="Yanf M."/>
            <person name="Daum C."/>
            <person name="Ng V."/>
            <person name="Clum A."/>
            <person name="Ohm R."/>
            <person name="Martin F."/>
            <person name="Silar P."/>
            <person name="Natvig D."/>
            <person name="Lalanne C."/>
            <person name="Gautier V."/>
            <person name="Ament-Velasquez S.L."/>
            <person name="Kruys A."/>
            <person name="Hutchinson M.I."/>
            <person name="Powell A.J."/>
            <person name="Barry K."/>
            <person name="Miller A.N."/>
            <person name="Grigoriev I.V."/>
            <person name="Debuchy R."/>
            <person name="Gladieux P."/>
            <person name="Thoren M.H."/>
            <person name="Johannesson H."/>
        </authorList>
    </citation>
    <scope>NUCLEOTIDE SEQUENCE</scope>
    <source>
        <strain evidence="3">CBS 123565</strain>
    </source>
</reference>
<keyword evidence="2" id="KW-0472">Membrane</keyword>
<evidence type="ECO:0000313" key="3">
    <source>
        <dbReference type="EMBL" id="KAK4136876.1"/>
    </source>
</evidence>
<organism evidence="3 4">
    <name type="scientific">Trichocladium antarcticum</name>
    <dbReference type="NCBI Taxonomy" id="1450529"/>
    <lineage>
        <taxon>Eukaryota</taxon>
        <taxon>Fungi</taxon>
        <taxon>Dikarya</taxon>
        <taxon>Ascomycota</taxon>
        <taxon>Pezizomycotina</taxon>
        <taxon>Sordariomycetes</taxon>
        <taxon>Sordariomycetidae</taxon>
        <taxon>Sordariales</taxon>
        <taxon>Chaetomiaceae</taxon>
        <taxon>Trichocladium</taxon>
    </lineage>
</organism>
<name>A0AAN6US45_9PEZI</name>
<accession>A0AAN6US45</accession>
<feature type="transmembrane region" description="Helical" evidence="2">
    <location>
        <begin position="113"/>
        <end position="139"/>
    </location>
</feature>
<evidence type="ECO:0000256" key="2">
    <source>
        <dbReference type="SAM" id="Phobius"/>
    </source>
</evidence>
<dbReference type="Proteomes" id="UP001304895">
    <property type="component" value="Unassembled WGS sequence"/>
</dbReference>